<evidence type="ECO:0000313" key="10">
    <source>
        <dbReference type="EMBL" id="QID17542.1"/>
    </source>
</evidence>
<dbReference type="InterPro" id="IPR017200">
    <property type="entry name" value="PqqE-like"/>
</dbReference>
<evidence type="ECO:0000313" key="11">
    <source>
        <dbReference type="Proteomes" id="UP000501991"/>
    </source>
</evidence>
<dbReference type="EMBL" id="CP048836">
    <property type="protein sequence ID" value="QID17542.1"/>
    <property type="molecule type" value="Genomic_DNA"/>
</dbReference>
<comment type="cofactor">
    <cofactor evidence="8">
        <name>[4Fe-4S] cluster</name>
        <dbReference type="ChEBI" id="CHEBI:49883"/>
    </cofactor>
    <text evidence="8">Binds 1 [4Fe-4S] cluster. The cluster is coordinated with 3 cysteines and an exchangeable S-adenosyl-L-methionine.</text>
</comment>
<dbReference type="SFLD" id="SFLDG01067">
    <property type="entry name" value="SPASM/twitch_domain_containing"/>
    <property type="match status" value="1"/>
</dbReference>
<evidence type="ECO:0000256" key="1">
    <source>
        <dbReference type="ARBA" id="ARBA00022485"/>
    </source>
</evidence>
<dbReference type="UniPathway" id="UPA00539"/>
<keyword evidence="5 8" id="KW-0560">Oxidoreductase</keyword>
<dbReference type="AlphaFoldDB" id="A0A6C1B1P5"/>
<dbReference type="Pfam" id="PF13186">
    <property type="entry name" value="SPASM"/>
    <property type="match status" value="1"/>
</dbReference>
<dbReference type="GO" id="GO:0016491">
    <property type="term" value="F:oxidoreductase activity"/>
    <property type="evidence" value="ECO:0007669"/>
    <property type="project" value="UniProtKB-KW"/>
</dbReference>
<comment type="subunit">
    <text evidence="8">Interacts with PqqD. The interaction is necessary for activity of PqqE.</text>
</comment>
<dbReference type="InterPro" id="IPR011843">
    <property type="entry name" value="PQQ_synth_PqqE_bac"/>
</dbReference>
<gene>
    <name evidence="8 10" type="primary">pqqE</name>
    <name evidence="10" type="ORF">G3580_07735</name>
</gene>
<name>A0A6C1B1P5_9RHOO</name>
<accession>A0A6C1B1P5</accession>
<dbReference type="SFLD" id="SFLDS00029">
    <property type="entry name" value="Radical_SAM"/>
    <property type="match status" value="1"/>
</dbReference>
<dbReference type="KEGG" id="azq:G3580_07735"/>
<comment type="pathway">
    <text evidence="8">Cofactor biosynthesis; pyrroloquinoline quinone biosynthesis.</text>
</comment>
<evidence type="ECO:0000256" key="4">
    <source>
        <dbReference type="ARBA" id="ARBA00022905"/>
    </source>
</evidence>
<dbReference type="InterPro" id="IPR050377">
    <property type="entry name" value="Radical_SAM_PqqE_MftC-like"/>
</dbReference>
<dbReference type="PIRSF" id="PIRSF037420">
    <property type="entry name" value="PQQ_syn_pqqE"/>
    <property type="match status" value="1"/>
</dbReference>
<dbReference type="Pfam" id="PF04055">
    <property type="entry name" value="Radical_SAM"/>
    <property type="match status" value="1"/>
</dbReference>
<dbReference type="GO" id="GO:0009975">
    <property type="term" value="F:cyclase activity"/>
    <property type="evidence" value="ECO:0007669"/>
    <property type="project" value="UniProtKB-UniRule"/>
</dbReference>
<dbReference type="SUPFAM" id="SSF102114">
    <property type="entry name" value="Radical SAM enzymes"/>
    <property type="match status" value="1"/>
</dbReference>
<feature type="binding site" evidence="8">
    <location>
        <position position="34"/>
    </location>
    <ligand>
        <name>[4Fe-4S] cluster</name>
        <dbReference type="ChEBI" id="CHEBI:49883"/>
        <note>4Fe-4S-S-AdoMet</note>
    </ligand>
</feature>
<keyword evidence="3 8" id="KW-0479">Metal-binding</keyword>
<dbReference type="Gene3D" id="3.20.20.70">
    <property type="entry name" value="Aldolase class I"/>
    <property type="match status" value="1"/>
</dbReference>
<dbReference type="InterPro" id="IPR006638">
    <property type="entry name" value="Elp3/MiaA/NifB-like_rSAM"/>
</dbReference>
<evidence type="ECO:0000256" key="2">
    <source>
        <dbReference type="ARBA" id="ARBA00022691"/>
    </source>
</evidence>
<dbReference type="PROSITE" id="PS51918">
    <property type="entry name" value="RADICAL_SAM"/>
    <property type="match status" value="1"/>
</dbReference>
<evidence type="ECO:0000256" key="7">
    <source>
        <dbReference type="ARBA" id="ARBA00023014"/>
    </source>
</evidence>
<organism evidence="10 11">
    <name type="scientific">Nitrogeniibacter mangrovi</name>
    <dbReference type="NCBI Taxonomy" id="2016596"/>
    <lineage>
        <taxon>Bacteria</taxon>
        <taxon>Pseudomonadati</taxon>
        <taxon>Pseudomonadota</taxon>
        <taxon>Betaproteobacteria</taxon>
        <taxon>Rhodocyclales</taxon>
        <taxon>Zoogloeaceae</taxon>
        <taxon>Nitrogeniibacter</taxon>
    </lineage>
</organism>
<reference evidence="10 11" key="1">
    <citation type="submission" date="2020-02" db="EMBL/GenBank/DDBJ databases">
        <title>Nitrogenibacter mangrovi gen. nov., sp. nov. isolated from mangrove sediment, a denitrifying betaproteobacterium.</title>
        <authorList>
            <person name="Liao H."/>
            <person name="Tian Y."/>
        </authorList>
    </citation>
    <scope>NUCLEOTIDE SEQUENCE [LARGE SCALE GENOMIC DNA]</scope>
    <source>
        <strain evidence="10 11">M9-3-2</strain>
    </source>
</reference>
<evidence type="ECO:0000256" key="6">
    <source>
        <dbReference type="ARBA" id="ARBA00023004"/>
    </source>
</evidence>
<evidence type="ECO:0000256" key="5">
    <source>
        <dbReference type="ARBA" id="ARBA00023002"/>
    </source>
</evidence>
<dbReference type="SMART" id="SM00729">
    <property type="entry name" value="Elp3"/>
    <property type="match status" value="1"/>
</dbReference>
<dbReference type="RefSeq" id="WP_173764705.1">
    <property type="nucleotide sequence ID" value="NZ_CP048836.1"/>
</dbReference>
<dbReference type="GO" id="GO:0005506">
    <property type="term" value="F:iron ion binding"/>
    <property type="evidence" value="ECO:0007669"/>
    <property type="project" value="UniProtKB-UniRule"/>
</dbReference>
<feature type="binding site" evidence="8">
    <location>
        <position position="31"/>
    </location>
    <ligand>
        <name>[4Fe-4S] cluster</name>
        <dbReference type="ChEBI" id="CHEBI:49883"/>
        <note>4Fe-4S-S-AdoMet</note>
    </ligand>
</feature>
<dbReference type="InterPro" id="IPR023885">
    <property type="entry name" value="4Fe4S-binding_SPASM_dom"/>
</dbReference>
<keyword evidence="2 8" id="KW-0949">S-adenosyl-L-methionine</keyword>
<dbReference type="GO" id="GO:0018189">
    <property type="term" value="P:pyrroloquinoline quinone biosynthetic process"/>
    <property type="evidence" value="ECO:0007669"/>
    <property type="project" value="UniProtKB-UniRule"/>
</dbReference>
<dbReference type="SFLD" id="SFLDG01386">
    <property type="entry name" value="main_SPASM_domain-containing"/>
    <property type="match status" value="1"/>
</dbReference>
<dbReference type="CDD" id="cd21119">
    <property type="entry name" value="SPASM_PqqE"/>
    <property type="match status" value="1"/>
</dbReference>
<evidence type="ECO:0000256" key="8">
    <source>
        <dbReference type="HAMAP-Rule" id="MF_00660"/>
    </source>
</evidence>
<keyword evidence="1 8" id="KW-0004">4Fe-4S</keyword>
<evidence type="ECO:0000259" key="9">
    <source>
        <dbReference type="PROSITE" id="PS51918"/>
    </source>
</evidence>
<comment type="function">
    <text evidence="8">Catalyzes the cross-linking of a glutamate residue and a tyrosine residue in the PqqA protein as part of the biosynthesis of pyrroloquinoline quinone (PQQ).</text>
</comment>
<dbReference type="SFLD" id="SFLDF00280">
    <property type="entry name" value="coenzyme_PQQ_synthesis_protein"/>
    <property type="match status" value="1"/>
</dbReference>
<dbReference type="EC" id="1.21.98.4" evidence="8"/>
<sequence length="385" mass="43426">MPKDGSVVRLDGKGQPLWLVLELTYRCPLKCPWCSNPVDYEGCHDKELSTDEWKRVLREGRELGALQLGFTGGEPMLRDDLEELVGEASRLGYYTNLITSGVGLNETRLKALKAAGLNQIQLSLQSSDRELTDTLVGARTFDRKIEVARGIKAHGFPMVLNVPVFRQNADQTAEILALAEDIGVDYLEFANIQYYNWAMLNREELLPSRAQLERAERAVQEARERIGDKMTIYFVIPDYFEERPKACMNGWGSIHLTIAPDGAALPCQEARLIKTLDFPTVREKPLAWLWHESPSFQKFRGDSWMPQPCRSCDEKETDFGGCRCQAFLLTGDAASTDPACAKSPQHHLITDAVARANDPKRTLKPLLMRTERTARELMEVESDAH</sequence>
<keyword evidence="11" id="KW-1185">Reference proteome</keyword>
<feature type="domain" description="Radical SAM core" evidence="9">
    <location>
        <begin position="13"/>
        <end position="228"/>
    </location>
</feature>
<comment type="catalytic activity">
    <reaction evidence="8">
        <text>[PQQ precursor protein] + S-adenosyl-L-methionine = E-Y cross-linked-[PQQ precursor protein] + 5'-deoxyadenosine + L-methionine + H(+)</text>
        <dbReference type="Rhea" id="RHEA:56836"/>
        <dbReference type="Rhea" id="RHEA-COMP:14800"/>
        <dbReference type="Rhea" id="RHEA-COMP:14801"/>
        <dbReference type="ChEBI" id="CHEBI:15378"/>
        <dbReference type="ChEBI" id="CHEBI:17319"/>
        <dbReference type="ChEBI" id="CHEBI:57844"/>
        <dbReference type="ChEBI" id="CHEBI:59789"/>
        <dbReference type="ChEBI" id="CHEBI:141026"/>
        <dbReference type="ChEBI" id="CHEBI:141027"/>
        <dbReference type="EC" id="1.21.98.4"/>
    </reaction>
</comment>
<proteinExistence type="inferred from homology"/>
<protein>
    <recommendedName>
        <fullName evidence="8">PqqA peptide cyclase</fullName>
        <ecNumber evidence="8">1.21.98.4</ecNumber>
    </recommendedName>
    <alternativeName>
        <fullName evidence="8">Coenzyme PQQ synthesis protein E</fullName>
    </alternativeName>
</protein>
<feature type="binding site" evidence="8">
    <location>
        <position position="27"/>
    </location>
    <ligand>
        <name>[4Fe-4S] cluster</name>
        <dbReference type="ChEBI" id="CHEBI:49883"/>
        <note>4Fe-4S-S-AdoMet</note>
    </ligand>
</feature>
<evidence type="ECO:0000256" key="3">
    <source>
        <dbReference type="ARBA" id="ARBA00022723"/>
    </source>
</evidence>
<dbReference type="InterPro" id="IPR058240">
    <property type="entry name" value="rSAM_sf"/>
</dbReference>
<dbReference type="HAMAP" id="MF_00660">
    <property type="entry name" value="PqqE"/>
    <property type="match status" value="1"/>
</dbReference>
<comment type="similarity">
    <text evidence="8">Belongs to the radical SAM superfamily. PqqE family.</text>
</comment>
<dbReference type="GO" id="GO:0051539">
    <property type="term" value="F:4 iron, 4 sulfur cluster binding"/>
    <property type="evidence" value="ECO:0007669"/>
    <property type="project" value="UniProtKB-KW"/>
</dbReference>
<dbReference type="PANTHER" id="PTHR11228:SF7">
    <property type="entry name" value="PQQA PEPTIDE CYCLASE"/>
    <property type="match status" value="1"/>
</dbReference>
<dbReference type="NCBIfam" id="TIGR02109">
    <property type="entry name" value="PQQ_syn_pqqE"/>
    <property type="match status" value="1"/>
</dbReference>
<dbReference type="InterPro" id="IPR007197">
    <property type="entry name" value="rSAM"/>
</dbReference>
<keyword evidence="6 8" id="KW-0408">Iron</keyword>
<dbReference type="NCBIfam" id="TIGR04085">
    <property type="entry name" value="rSAM_more_4Fe4S"/>
    <property type="match status" value="1"/>
</dbReference>
<dbReference type="PANTHER" id="PTHR11228">
    <property type="entry name" value="RADICAL SAM DOMAIN PROTEIN"/>
    <property type="match status" value="1"/>
</dbReference>
<keyword evidence="4 8" id="KW-0884">PQQ biosynthesis</keyword>
<dbReference type="InterPro" id="IPR013785">
    <property type="entry name" value="Aldolase_TIM"/>
</dbReference>
<dbReference type="GO" id="GO:1904047">
    <property type="term" value="F:S-adenosyl-L-methionine binding"/>
    <property type="evidence" value="ECO:0007669"/>
    <property type="project" value="UniProtKB-UniRule"/>
</dbReference>
<dbReference type="CDD" id="cd01335">
    <property type="entry name" value="Radical_SAM"/>
    <property type="match status" value="1"/>
</dbReference>
<dbReference type="Proteomes" id="UP000501991">
    <property type="component" value="Chromosome"/>
</dbReference>
<keyword evidence="7 8" id="KW-0411">Iron-sulfur</keyword>